<name>A0A6P4CN06_ARADU</name>
<feature type="region of interest" description="Disordered" evidence="3">
    <location>
        <begin position="289"/>
        <end position="310"/>
    </location>
</feature>
<organism evidence="5 6">
    <name type="scientific">Arachis duranensis</name>
    <name type="common">Wild peanut</name>
    <dbReference type="NCBI Taxonomy" id="130453"/>
    <lineage>
        <taxon>Eukaryota</taxon>
        <taxon>Viridiplantae</taxon>
        <taxon>Streptophyta</taxon>
        <taxon>Embryophyta</taxon>
        <taxon>Tracheophyta</taxon>
        <taxon>Spermatophyta</taxon>
        <taxon>Magnoliopsida</taxon>
        <taxon>eudicotyledons</taxon>
        <taxon>Gunneridae</taxon>
        <taxon>Pentapetalae</taxon>
        <taxon>rosids</taxon>
        <taxon>fabids</taxon>
        <taxon>Fabales</taxon>
        <taxon>Fabaceae</taxon>
        <taxon>Papilionoideae</taxon>
        <taxon>50 kb inversion clade</taxon>
        <taxon>dalbergioids sensu lato</taxon>
        <taxon>Dalbergieae</taxon>
        <taxon>Pterocarpus clade</taxon>
        <taxon>Arachis</taxon>
    </lineage>
</organism>
<keyword evidence="5" id="KW-1185">Reference proteome</keyword>
<comment type="subcellular location">
    <subcellularLocation>
        <location evidence="2">Nucleus</location>
    </subcellularLocation>
</comment>
<evidence type="ECO:0000259" key="4">
    <source>
        <dbReference type="PROSITE" id="PS50966"/>
    </source>
</evidence>
<dbReference type="PANTHER" id="PTHR31669">
    <property type="entry name" value="PROTEIN FAR1-RELATED SEQUENCE 10-RELATED"/>
    <property type="match status" value="1"/>
</dbReference>
<sequence>MWVPIFFKGEFWAAMRSTQRSESMHAFYGGILHSKTSLVQFVHKYDNVLGAKEQRELEDDAVDSKGVIPCATSSPIEKQSQQEYTTSMFRDVQVEFVKKADCRASVVTEDWPVVRMKVEEKKLVDDTMICVSYVVHFDRSTQEVRCECNLFESSSVLCCHYLKVFHSFKVYKVPTCYVFPRWSKNIKRKHTYIKSSHDVSRSDVSHNAFKGLCAHFYNIAQEFVNDDDETALLHAALEEKRAKLSEHRAKKRSRAWRRPTPALVHKIQMFSVLSTSNAHCWSLQRAGQRVRGSDQPLRSPSRNLVGGKTRTLPQYNTCVNMT</sequence>
<dbReference type="Proteomes" id="UP000515211">
    <property type="component" value="Chromosome 3"/>
</dbReference>
<accession>A0A6P4CN06</accession>
<dbReference type="InterPro" id="IPR031052">
    <property type="entry name" value="FHY3/FAR1"/>
</dbReference>
<dbReference type="InterPro" id="IPR007527">
    <property type="entry name" value="Znf_SWIM"/>
</dbReference>
<evidence type="ECO:0000256" key="2">
    <source>
        <dbReference type="RuleBase" id="RU367018"/>
    </source>
</evidence>
<dbReference type="PROSITE" id="PS50966">
    <property type="entry name" value="ZF_SWIM"/>
    <property type="match status" value="1"/>
</dbReference>
<dbReference type="AlphaFoldDB" id="A0A6P4CN06"/>
<feature type="domain" description="SWIM-type" evidence="4">
    <location>
        <begin position="133"/>
        <end position="169"/>
    </location>
</feature>
<dbReference type="GO" id="GO:0006355">
    <property type="term" value="P:regulation of DNA-templated transcription"/>
    <property type="evidence" value="ECO:0007669"/>
    <property type="project" value="UniProtKB-UniRule"/>
</dbReference>
<keyword evidence="2" id="KW-0539">Nucleus</keyword>
<keyword evidence="1 2" id="KW-0863">Zinc-finger</keyword>
<dbReference type="RefSeq" id="XP_015953799.1">
    <property type="nucleotide sequence ID" value="XM_016098313.1"/>
</dbReference>
<dbReference type="GO" id="GO:0005634">
    <property type="term" value="C:nucleus"/>
    <property type="evidence" value="ECO:0007669"/>
    <property type="project" value="UniProtKB-SubCell"/>
</dbReference>
<dbReference type="KEGG" id="adu:107478166"/>
<dbReference type="OrthoDB" id="1431838at2759"/>
<dbReference type="GeneID" id="107478166"/>
<dbReference type="GO" id="GO:0008270">
    <property type="term" value="F:zinc ion binding"/>
    <property type="evidence" value="ECO:0007669"/>
    <property type="project" value="UniProtKB-UniRule"/>
</dbReference>
<evidence type="ECO:0000256" key="3">
    <source>
        <dbReference type="SAM" id="MobiDB-lite"/>
    </source>
</evidence>
<evidence type="ECO:0000313" key="5">
    <source>
        <dbReference type="Proteomes" id="UP000515211"/>
    </source>
</evidence>
<evidence type="ECO:0000313" key="6">
    <source>
        <dbReference type="RefSeq" id="XP_015953799.1"/>
    </source>
</evidence>
<comment type="similarity">
    <text evidence="2">Belongs to the FHY3/FAR1 family.</text>
</comment>
<reference evidence="6" key="2">
    <citation type="submission" date="2025-08" db="UniProtKB">
        <authorList>
            <consortium name="RefSeq"/>
        </authorList>
    </citation>
    <scope>IDENTIFICATION</scope>
    <source>
        <tissue evidence="6">Whole plant</tissue>
    </source>
</reference>
<keyword evidence="2" id="KW-0862">Zinc</keyword>
<dbReference type="PANTHER" id="PTHR31669:SF283">
    <property type="entry name" value="PROTEIN FAR1-RELATED SEQUENCE"/>
    <property type="match status" value="1"/>
</dbReference>
<keyword evidence="2" id="KW-0479">Metal-binding</keyword>
<proteinExistence type="inferred from homology"/>
<reference evidence="5" key="1">
    <citation type="journal article" date="2016" name="Nat. Genet.">
        <title>The genome sequences of Arachis duranensis and Arachis ipaensis, the diploid ancestors of cultivated peanut.</title>
        <authorList>
            <person name="Bertioli D.J."/>
            <person name="Cannon S.B."/>
            <person name="Froenicke L."/>
            <person name="Huang G."/>
            <person name="Farmer A.D."/>
            <person name="Cannon E.K."/>
            <person name="Liu X."/>
            <person name="Gao D."/>
            <person name="Clevenger J."/>
            <person name="Dash S."/>
            <person name="Ren L."/>
            <person name="Moretzsohn M.C."/>
            <person name="Shirasawa K."/>
            <person name="Huang W."/>
            <person name="Vidigal B."/>
            <person name="Abernathy B."/>
            <person name="Chu Y."/>
            <person name="Niederhuth C.E."/>
            <person name="Umale P."/>
            <person name="Araujo A.C."/>
            <person name="Kozik A."/>
            <person name="Kim K.D."/>
            <person name="Burow M.D."/>
            <person name="Varshney R.K."/>
            <person name="Wang X."/>
            <person name="Zhang X."/>
            <person name="Barkley N."/>
            <person name="Guimaraes P.M."/>
            <person name="Isobe S."/>
            <person name="Guo B."/>
            <person name="Liao B."/>
            <person name="Stalker H.T."/>
            <person name="Schmitz R.J."/>
            <person name="Scheffler B.E."/>
            <person name="Leal-Bertioli S.C."/>
            <person name="Xun X."/>
            <person name="Jackson S.A."/>
            <person name="Michelmore R."/>
            <person name="Ozias-Akins P."/>
        </authorList>
    </citation>
    <scope>NUCLEOTIDE SEQUENCE [LARGE SCALE GENOMIC DNA]</scope>
    <source>
        <strain evidence="5">cv. V14167</strain>
    </source>
</reference>
<comment type="function">
    <text evidence="2">Putative transcription activator involved in regulating light control of development.</text>
</comment>
<gene>
    <name evidence="6" type="primary">LOC107478166</name>
</gene>
<evidence type="ECO:0000256" key="1">
    <source>
        <dbReference type="PROSITE-ProRule" id="PRU00325"/>
    </source>
</evidence>
<protein>
    <recommendedName>
        <fullName evidence="2">Protein FAR1-RELATED SEQUENCE</fullName>
    </recommendedName>
</protein>